<dbReference type="OrthoDB" id="4171838at2"/>
<feature type="domain" description="Elongation factor G-binding protein C-terminal treble-clef zinc-finger" evidence="1">
    <location>
        <begin position="8"/>
        <end position="75"/>
    </location>
</feature>
<keyword evidence="2" id="KW-0863">Zinc-finger</keyword>
<dbReference type="EMBL" id="VFPS01000002">
    <property type="protein sequence ID" value="TQM98788.1"/>
    <property type="molecule type" value="Genomic_DNA"/>
</dbReference>
<dbReference type="Pfam" id="PF16571">
    <property type="entry name" value="FBP_C"/>
    <property type="match status" value="1"/>
</dbReference>
<dbReference type="GO" id="GO:0008270">
    <property type="term" value="F:zinc ion binding"/>
    <property type="evidence" value="ECO:0007669"/>
    <property type="project" value="UniProtKB-KW"/>
</dbReference>
<sequence length="111" mass="12284">MQALTENQIRASLLNVSQSERKNVTLPADLAESPWDEMDFYDARDCKLALVGYVVALVDDEPAGLLLRQAEAKPRTREAYTGFDVEAARAARIAAMRENVTAFVRAVRDGV</sequence>
<evidence type="ECO:0000313" key="2">
    <source>
        <dbReference type="EMBL" id="TQM98788.1"/>
    </source>
</evidence>
<dbReference type="InterPro" id="IPR032330">
    <property type="entry name" value="EF-G-binding_C"/>
</dbReference>
<protein>
    <submittedName>
        <fullName evidence="2">Treble-clef zinc-finger protein</fullName>
    </submittedName>
</protein>
<keyword evidence="3" id="KW-1185">Reference proteome</keyword>
<proteinExistence type="predicted"/>
<name>A0A4Y3UPD8_9MICO</name>
<evidence type="ECO:0000313" key="3">
    <source>
        <dbReference type="Proteomes" id="UP000319804"/>
    </source>
</evidence>
<dbReference type="Proteomes" id="UP000319804">
    <property type="component" value="Unassembled WGS sequence"/>
</dbReference>
<keyword evidence="2" id="KW-0479">Metal-binding</keyword>
<evidence type="ECO:0000259" key="1">
    <source>
        <dbReference type="Pfam" id="PF16571"/>
    </source>
</evidence>
<gene>
    <name evidence="2" type="ORF">FHX68_1500</name>
</gene>
<dbReference type="RefSeq" id="WP_141380824.1">
    <property type="nucleotide sequence ID" value="NZ_BJNA01000034.1"/>
</dbReference>
<reference evidence="2 3" key="1">
    <citation type="submission" date="2019-06" db="EMBL/GenBank/DDBJ databases">
        <title>Sequencing the genomes of 1000 actinobacteria strains.</title>
        <authorList>
            <person name="Klenk H.-P."/>
        </authorList>
    </citation>
    <scope>NUCLEOTIDE SEQUENCE [LARGE SCALE GENOMIC DNA]</scope>
    <source>
        <strain evidence="2 3">DSM 20427</strain>
    </source>
</reference>
<comment type="caution">
    <text evidence="2">The sequence shown here is derived from an EMBL/GenBank/DDBJ whole genome shotgun (WGS) entry which is preliminary data.</text>
</comment>
<accession>A0A4Y3UPD8</accession>
<organism evidence="2 3">
    <name type="scientific">Microbacterium lacticum</name>
    <dbReference type="NCBI Taxonomy" id="33885"/>
    <lineage>
        <taxon>Bacteria</taxon>
        <taxon>Bacillati</taxon>
        <taxon>Actinomycetota</taxon>
        <taxon>Actinomycetes</taxon>
        <taxon>Micrococcales</taxon>
        <taxon>Microbacteriaceae</taxon>
        <taxon>Microbacterium</taxon>
    </lineage>
</organism>
<keyword evidence="2" id="KW-0862">Zinc</keyword>
<dbReference type="AlphaFoldDB" id="A0A4Y3UPD8"/>